<keyword evidence="2" id="KW-1003">Cell membrane</keyword>
<name>A0A6J4RI81_9ACTN</name>
<dbReference type="PANTHER" id="PTHR32196">
    <property type="entry name" value="ABC TRANSPORTER PERMEASE PROTEIN YPHD-RELATED-RELATED"/>
    <property type="match status" value="1"/>
</dbReference>
<dbReference type="EMBL" id="CADCVO010000053">
    <property type="protein sequence ID" value="CAA9469520.1"/>
    <property type="molecule type" value="Genomic_DNA"/>
</dbReference>
<accession>A0A6J4RI81</accession>
<dbReference type="GO" id="GO:0022857">
    <property type="term" value="F:transmembrane transporter activity"/>
    <property type="evidence" value="ECO:0007669"/>
    <property type="project" value="InterPro"/>
</dbReference>
<evidence type="ECO:0000256" key="2">
    <source>
        <dbReference type="ARBA" id="ARBA00022475"/>
    </source>
</evidence>
<feature type="transmembrane region" description="Helical" evidence="6">
    <location>
        <begin position="30"/>
        <end position="49"/>
    </location>
</feature>
<dbReference type="PANTHER" id="PTHR32196:SF63">
    <property type="entry name" value="INNER MEMBRANE ABC TRANSPORTER PERMEASE PROTEIN YJFF"/>
    <property type="match status" value="1"/>
</dbReference>
<feature type="transmembrane region" description="Helical" evidence="6">
    <location>
        <begin position="179"/>
        <end position="196"/>
    </location>
</feature>
<dbReference type="Pfam" id="PF02653">
    <property type="entry name" value="BPD_transp_2"/>
    <property type="match status" value="1"/>
</dbReference>
<evidence type="ECO:0000256" key="3">
    <source>
        <dbReference type="ARBA" id="ARBA00022692"/>
    </source>
</evidence>
<dbReference type="InterPro" id="IPR001851">
    <property type="entry name" value="ABC_transp_permease"/>
</dbReference>
<evidence type="ECO:0000256" key="1">
    <source>
        <dbReference type="ARBA" id="ARBA00004651"/>
    </source>
</evidence>
<comment type="subcellular location">
    <subcellularLocation>
        <location evidence="1">Cell membrane</location>
        <topology evidence="1">Multi-pass membrane protein</topology>
    </subcellularLocation>
</comment>
<keyword evidence="4 6" id="KW-1133">Transmembrane helix</keyword>
<keyword evidence="3 6" id="KW-0812">Transmembrane</keyword>
<evidence type="ECO:0000256" key="6">
    <source>
        <dbReference type="SAM" id="Phobius"/>
    </source>
</evidence>
<gene>
    <name evidence="7" type="ORF">AVDCRST_MAG13-362</name>
</gene>
<feature type="transmembrane region" description="Helical" evidence="6">
    <location>
        <begin position="61"/>
        <end position="80"/>
    </location>
</feature>
<evidence type="ECO:0000313" key="7">
    <source>
        <dbReference type="EMBL" id="CAA9469520.1"/>
    </source>
</evidence>
<evidence type="ECO:0000256" key="4">
    <source>
        <dbReference type="ARBA" id="ARBA00022989"/>
    </source>
</evidence>
<feature type="transmembrane region" description="Helical" evidence="6">
    <location>
        <begin position="280"/>
        <end position="297"/>
    </location>
</feature>
<feature type="transmembrane region" description="Helical" evidence="6">
    <location>
        <begin position="226"/>
        <end position="248"/>
    </location>
</feature>
<evidence type="ECO:0000256" key="5">
    <source>
        <dbReference type="ARBA" id="ARBA00023136"/>
    </source>
</evidence>
<feature type="transmembrane region" description="Helical" evidence="6">
    <location>
        <begin position="309"/>
        <end position="326"/>
    </location>
</feature>
<feature type="transmembrane region" description="Helical" evidence="6">
    <location>
        <begin position="100"/>
        <end position="121"/>
    </location>
</feature>
<dbReference type="CDD" id="cd06579">
    <property type="entry name" value="TM_PBP1_transp_AraH_like"/>
    <property type="match status" value="1"/>
</dbReference>
<reference evidence="7" key="1">
    <citation type="submission" date="2020-02" db="EMBL/GenBank/DDBJ databases">
        <authorList>
            <person name="Meier V. D."/>
        </authorList>
    </citation>
    <scope>NUCLEOTIDE SEQUENCE</scope>
    <source>
        <strain evidence="7">AVDCRST_MAG13</strain>
    </source>
</reference>
<sequence length="332" mass="33263">MSTAVDTAPAISHEVARGARLAQLAQRNGALIVLVLVCIVGALSFESFATADNLRNIAVQSAFLALVACGMTLVILTGGIDLSVGSVLALGGVLSAMGSGAGLLGALGLPILVCGAIGLLQGLLVGKVGLAPFIVTLAGLLGVRGLVLTLTDEGADVPTIERGSAFVSLGRDEILGLQLPVWIALAVFLIAAVVLWRTRFGQSLFAIGGSESASQLMGLNVTRPKILVYVISAVLAGLAGALLAARASSAVPNVGAGLELEAIAAVVIGGTLLTGGAGSLSGTLAGVLLLGVIQNLINQVGDLNSSYQSVVSGAFLAIVVVVQTYLSRKQRL</sequence>
<keyword evidence="5 6" id="KW-0472">Membrane</keyword>
<organism evidence="7">
    <name type="scientific">uncultured Solirubrobacteraceae bacterium</name>
    <dbReference type="NCBI Taxonomy" id="1162706"/>
    <lineage>
        <taxon>Bacteria</taxon>
        <taxon>Bacillati</taxon>
        <taxon>Actinomycetota</taxon>
        <taxon>Thermoleophilia</taxon>
        <taxon>Solirubrobacterales</taxon>
        <taxon>Solirubrobacteraceae</taxon>
        <taxon>environmental samples</taxon>
    </lineage>
</organism>
<proteinExistence type="predicted"/>
<dbReference type="AlphaFoldDB" id="A0A6J4RI81"/>
<feature type="transmembrane region" description="Helical" evidence="6">
    <location>
        <begin position="128"/>
        <end position="147"/>
    </location>
</feature>
<dbReference type="GO" id="GO:0005886">
    <property type="term" value="C:plasma membrane"/>
    <property type="evidence" value="ECO:0007669"/>
    <property type="project" value="UniProtKB-SubCell"/>
</dbReference>
<protein>
    <submittedName>
        <fullName evidence="7">Ribose ABC transport system, permease protein RbsC</fullName>
    </submittedName>
</protein>